<evidence type="ECO:0000313" key="2">
    <source>
        <dbReference type="Proteomes" id="UP001058074"/>
    </source>
</evidence>
<dbReference type="Proteomes" id="UP001058074">
    <property type="component" value="Unassembled WGS sequence"/>
</dbReference>
<protein>
    <submittedName>
        <fullName evidence="1">Uncharacterized protein</fullName>
    </submittedName>
</protein>
<sequence length="262" mass="28638">MKNIKLTKLFVIPAVTLSLGLAAFGASKIDYSKVTGANAGAQVENVNVAARKSLHNSNRYNYYKNSVQATPKTTTNTTNNTATNSTNTSTNSTVNTQNTATNSTSTQNTTSNTTNNTTTNTQSSVANDKFIAEIEQLIFNKVNQERAKAGVSQLSYNSTMEHYARIKSQDMGDRGYFDHKNPEGKYMSDIMKADGVNYMAWGENIAYIGGVTGNSTLADNFMTNWMNSPGHRANILSTNYSSIGVGVYKIGDTYYATQEFYK</sequence>
<reference evidence="1" key="1">
    <citation type="journal article" date="2025" name="Int. J. Syst. Evol. Microbiol.">
        <title>Inconstantimicrobium mannanitabidum sp. nov., a novel member of the family Clostridiaceae isolated from anoxic soil under the treatment of reductive soil disinfestation.</title>
        <authorList>
            <person name="Ueki A."/>
            <person name="Tonouchi A."/>
            <person name="Honma S."/>
            <person name="Kaku N."/>
            <person name="Ueki K."/>
        </authorList>
    </citation>
    <scope>NUCLEOTIDE SEQUENCE</scope>
    <source>
        <strain evidence="1">TW13</strain>
    </source>
</reference>
<organism evidence="1 2">
    <name type="scientific">Inconstantimicrobium mannanitabidum</name>
    <dbReference type="NCBI Taxonomy" id="1604901"/>
    <lineage>
        <taxon>Bacteria</taxon>
        <taxon>Bacillati</taxon>
        <taxon>Bacillota</taxon>
        <taxon>Clostridia</taxon>
        <taxon>Eubacteriales</taxon>
        <taxon>Clostridiaceae</taxon>
        <taxon>Inconstantimicrobium</taxon>
    </lineage>
</organism>
<proteinExistence type="predicted"/>
<comment type="caution">
    <text evidence="1">The sequence shown here is derived from an EMBL/GenBank/DDBJ whole genome shotgun (WGS) entry which is preliminary data.</text>
</comment>
<dbReference type="EMBL" id="BROD01000001">
    <property type="protein sequence ID" value="GKX65079.1"/>
    <property type="molecule type" value="Genomic_DNA"/>
</dbReference>
<name>A0ACB5R880_9CLOT</name>
<accession>A0ACB5R880</accession>
<keyword evidence="2" id="KW-1185">Reference proteome</keyword>
<evidence type="ECO:0000313" key="1">
    <source>
        <dbReference type="EMBL" id="GKX65079.1"/>
    </source>
</evidence>
<gene>
    <name evidence="1" type="ORF">rsdtw13_03370</name>
</gene>